<accession>A0ABS7QR56</accession>
<evidence type="ECO:0000256" key="5">
    <source>
        <dbReference type="ARBA" id="ARBA00022777"/>
    </source>
</evidence>
<dbReference type="EMBL" id="JAINVZ010000006">
    <property type="protein sequence ID" value="MBY8885672.1"/>
    <property type="molecule type" value="Genomic_DNA"/>
</dbReference>
<feature type="compositionally biased region" description="Low complexity" evidence="6">
    <location>
        <begin position="898"/>
        <end position="909"/>
    </location>
</feature>
<keyword evidence="10" id="KW-1185">Reference proteome</keyword>
<feature type="compositionally biased region" description="Basic and acidic residues" evidence="6">
    <location>
        <begin position="863"/>
        <end position="873"/>
    </location>
</feature>
<evidence type="ECO:0000259" key="8">
    <source>
        <dbReference type="PROSITE" id="PS50906"/>
    </source>
</evidence>
<dbReference type="InterPro" id="IPR003594">
    <property type="entry name" value="HATPase_dom"/>
</dbReference>
<evidence type="ECO:0000313" key="10">
    <source>
        <dbReference type="Proteomes" id="UP001198565"/>
    </source>
</evidence>
<dbReference type="InterPro" id="IPR010910">
    <property type="entry name" value="Nitrate/nitrite_sensing_bac"/>
</dbReference>
<dbReference type="Proteomes" id="UP001198565">
    <property type="component" value="Unassembled WGS sequence"/>
</dbReference>
<keyword evidence="3" id="KW-0597">Phosphoprotein</keyword>
<keyword evidence="4" id="KW-0808">Transferase</keyword>
<feature type="compositionally biased region" description="Basic and acidic residues" evidence="6">
    <location>
        <begin position="777"/>
        <end position="786"/>
    </location>
</feature>
<feature type="compositionally biased region" description="Basic residues" evidence="6">
    <location>
        <begin position="720"/>
        <end position="729"/>
    </location>
</feature>
<dbReference type="Pfam" id="PF02518">
    <property type="entry name" value="HATPase_c"/>
    <property type="match status" value="1"/>
</dbReference>
<dbReference type="InterPro" id="IPR036890">
    <property type="entry name" value="HATPase_C_sf"/>
</dbReference>
<dbReference type="InterPro" id="IPR050428">
    <property type="entry name" value="TCS_sensor_his_kinase"/>
</dbReference>
<evidence type="ECO:0000256" key="1">
    <source>
        <dbReference type="ARBA" id="ARBA00000085"/>
    </source>
</evidence>
<evidence type="ECO:0000313" key="9">
    <source>
        <dbReference type="EMBL" id="MBY8885672.1"/>
    </source>
</evidence>
<dbReference type="SUPFAM" id="SSF55874">
    <property type="entry name" value="ATPase domain of HSP90 chaperone/DNA topoisomerase II/histidine kinase"/>
    <property type="match status" value="1"/>
</dbReference>
<dbReference type="SMART" id="SM00387">
    <property type="entry name" value="HATPase_c"/>
    <property type="match status" value="1"/>
</dbReference>
<organism evidence="9 10">
    <name type="scientific">Streptantibioticus parmotrematis</name>
    <dbReference type="NCBI Taxonomy" id="2873249"/>
    <lineage>
        <taxon>Bacteria</taxon>
        <taxon>Bacillati</taxon>
        <taxon>Actinomycetota</taxon>
        <taxon>Actinomycetes</taxon>
        <taxon>Kitasatosporales</taxon>
        <taxon>Streptomycetaceae</taxon>
        <taxon>Streptantibioticus</taxon>
    </lineage>
</organism>
<evidence type="ECO:0000256" key="6">
    <source>
        <dbReference type="SAM" id="MobiDB-lite"/>
    </source>
</evidence>
<dbReference type="PANTHER" id="PTHR45436:SF5">
    <property type="entry name" value="SENSOR HISTIDINE KINASE TRCS"/>
    <property type="match status" value="1"/>
</dbReference>
<comment type="catalytic activity">
    <reaction evidence="1">
        <text>ATP + protein L-histidine = ADP + protein N-phospho-L-histidine.</text>
        <dbReference type="EC" id="2.7.13.3"/>
    </reaction>
</comment>
<sequence>MRFRGKPIRRKIVALLLVPLVSLIALWAFAAMISVGGVVRLMDVAHVTDRVGYPVEDAVEALSTERKDAMVFLADPHDAGALADLRAAGQHTDNAIAVVRTNSRSQHIPQQLDPDSRRRLDALLAQASQLQGLRSQVASGKLSPSAAYASYNGFVDPYFTFFLGLNPLQNVQLDRQSRVLTQLSMAREAVSREDSLYSAALVAGRMTRADQRAFSDAVSEQRLIYATYPQLLTAADAALFDDYWRSSTGQALHDDEERVLDAQPSDATRQVTAADWRTTASSVLSDLSSLDRQAGDDYKQRVHPYAVGVLVRAGVAGGFGLLAVVISVVVSFRVGRGLARDLSALRKEAQEASGTRLPRVMRRLAAGEDVDIETEVPRLEFPDDEMGAVGKALNTLQRAAVEAAVRQADMRRGVSDVFVNLARRNQVLLHRQLTLLDAMERRTEAGEELADLFKLDHMTTRMRRHAEGLVILSGAAPSRQWRKPVPLMDVVRAAVAEVEDYERIEVRRLPRLAVAGPAVGDLTHLLAELVENATVFSPPHTTVQVHGQHVANGYVLEIDDRGLGMTPEALLDANLRLAETPEFELSDTDRLGLFVVSRLAQRQGVRVSLRPSPYGGTTAVVLVPTALLTEAGDDAATGEQALPDGAEHTARQARPALGVGDADGVPDEIVLPVRTARVEAAGASREAFREWGMLPGSPGDTDALGDDDAHARDDTGAARLPRRRPPRTARRFDRPDADGAGTASHPGNRTGDHPDSADAGLAEQHQQAEDATVPAPRGERHDDGRPAARPAPDDAPLPRRRRRVPAQAARPRADADRPATDSGAGAPVGGGLPKRVRQASLAPQLRADDTTQTRQPAPQEPAGADRDADELRSRMASLQRGWQRGRAEADEDAPGPGPSSTTGTTGTTPDRADAPGDPGGDATGTTSEGDGR</sequence>
<evidence type="ECO:0000256" key="4">
    <source>
        <dbReference type="ARBA" id="ARBA00022679"/>
    </source>
</evidence>
<evidence type="ECO:0000256" key="3">
    <source>
        <dbReference type="ARBA" id="ARBA00022553"/>
    </source>
</evidence>
<feature type="transmembrane region" description="Helical" evidence="7">
    <location>
        <begin position="309"/>
        <end position="332"/>
    </location>
</feature>
<keyword evidence="7" id="KW-0472">Membrane</keyword>
<keyword evidence="7" id="KW-1133">Transmembrane helix</keyword>
<evidence type="ECO:0000256" key="2">
    <source>
        <dbReference type="ARBA" id="ARBA00012438"/>
    </source>
</evidence>
<feature type="compositionally biased region" description="Basic and acidic residues" evidence="6">
    <location>
        <begin position="707"/>
        <end position="716"/>
    </location>
</feature>
<proteinExistence type="predicted"/>
<dbReference type="PROSITE" id="PS50906">
    <property type="entry name" value="NIT"/>
    <property type="match status" value="1"/>
</dbReference>
<protein>
    <recommendedName>
        <fullName evidence="2">histidine kinase</fullName>
        <ecNumber evidence="2">2.7.13.3</ecNumber>
    </recommendedName>
</protein>
<dbReference type="PANTHER" id="PTHR45436">
    <property type="entry name" value="SENSOR HISTIDINE KINASE YKOH"/>
    <property type="match status" value="1"/>
</dbReference>
<feature type="domain" description="NIT" evidence="8">
    <location>
        <begin position="53"/>
        <end position="305"/>
    </location>
</feature>
<gene>
    <name evidence="9" type="ORF">K7472_12535</name>
</gene>
<evidence type="ECO:0000256" key="7">
    <source>
        <dbReference type="SAM" id="Phobius"/>
    </source>
</evidence>
<dbReference type="Pfam" id="PF08376">
    <property type="entry name" value="NIT"/>
    <property type="match status" value="1"/>
</dbReference>
<dbReference type="InterPro" id="IPR013587">
    <property type="entry name" value="Nitrate/nitrite_sensing"/>
</dbReference>
<comment type="caution">
    <text evidence="9">The sequence shown here is derived from an EMBL/GenBank/DDBJ whole genome shotgun (WGS) entry which is preliminary data.</text>
</comment>
<keyword evidence="7" id="KW-0812">Transmembrane</keyword>
<feature type="region of interest" description="Disordered" evidence="6">
    <location>
        <begin position="689"/>
        <end position="932"/>
    </location>
</feature>
<name>A0ABS7QR56_9ACTN</name>
<keyword evidence="5" id="KW-0418">Kinase</keyword>
<reference evidence="9 10" key="1">
    <citation type="submission" date="2021-08" db="EMBL/GenBank/DDBJ databases">
        <title>Streptomyces sp. PTM05 isolated from lichen.</title>
        <authorList>
            <person name="Somphong A."/>
            <person name="Phongsopitanun W."/>
            <person name="Tanasupawat S."/>
        </authorList>
    </citation>
    <scope>NUCLEOTIDE SEQUENCE [LARGE SCALE GENOMIC DNA]</scope>
    <source>
        <strain evidence="9 10">Ptm05</strain>
    </source>
</reference>
<dbReference type="EC" id="2.7.13.3" evidence="2"/>
<dbReference type="Gene3D" id="3.30.565.10">
    <property type="entry name" value="Histidine kinase-like ATPase, C-terminal domain"/>
    <property type="match status" value="1"/>
</dbReference>